<dbReference type="EMBL" id="CAKMRJ010002223">
    <property type="protein sequence ID" value="CAH1428125.1"/>
    <property type="molecule type" value="Genomic_DNA"/>
</dbReference>
<feature type="compositionally biased region" description="Basic and acidic residues" evidence="1">
    <location>
        <begin position="56"/>
        <end position="66"/>
    </location>
</feature>
<keyword evidence="3" id="KW-1185">Reference proteome</keyword>
<evidence type="ECO:0000256" key="1">
    <source>
        <dbReference type="SAM" id="MobiDB-lite"/>
    </source>
</evidence>
<dbReference type="PANTHER" id="PTHR47471">
    <property type="entry name" value="GYF DOMAIN-CONTAINING PROTEIN"/>
    <property type="match status" value="1"/>
</dbReference>
<gene>
    <name evidence="2" type="ORF">LVIROSA_LOCUS15076</name>
</gene>
<evidence type="ECO:0000313" key="2">
    <source>
        <dbReference type="EMBL" id="CAH1428125.1"/>
    </source>
</evidence>
<accession>A0AAU9MME6</accession>
<feature type="region of interest" description="Disordered" evidence="1">
    <location>
        <begin position="29"/>
        <end position="102"/>
    </location>
</feature>
<organism evidence="2 3">
    <name type="scientific">Lactuca virosa</name>
    <dbReference type="NCBI Taxonomy" id="75947"/>
    <lineage>
        <taxon>Eukaryota</taxon>
        <taxon>Viridiplantae</taxon>
        <taxon>Streptophyta</taxon>
        <taxon>Embryophyta</taxon>
        <taxon>Tracheophyta</taxon>
        <taxon>Spermatophyta</taxon>
        <taxon>Magnoliopsida</taxon>
        <taxon>eudicotyledons</taxon>
        <taxon>Gunneridae</taxon>
        <taxon>Pentapetalae</taxon>
        <taxon>asterids</taxon>
        <taxon>campanulids</taxon>
        <taxon>Asterales</taxon>
        <taxon>Asteraceae</taxon>
        <taxon>Cichorioideae</taxon>
        <taxon>Cichorieae</taxon>
        <taxon>Lactucinae</taxon>
        <taxon>Lactuca</taxon>
    </lineage>
</organism>
<dbReference type="Proteomes" id="UP001157418">
    <property type="component" value="Unassembled WGS sequence"/>
</dbReference>
<evidence type="ECO:0000313" key="3">
    <source>
        <dbReference type="Proteomes" id="UP001157418"/>
    </source>
</evidence>
<protein>
    <submittedName>
        <fullName evidence="2">Uncharacterized protein</fullName>
    </submittedName>
</protein>
<feature type="compositionally biased region" description="Polar residues" evidence="1">
    <location>
        <begin position="32"/>
        <end position="43"/>
    </location>
</feature>
<proteinExistence type="predicted"/>
<sequence length="102" mass="11247">MYDAKVAMVFSNAWFAFCFVGNESCERKNKYTHSGTSASSQSKNKLDDDLFLGPLDHPKQEAKKADFPQLANQGSWPKNSPGKRATMSRQKSGSGRVVEASL</sequence>
<name>A0AAU9MME6_9ASTR</name>
<comment type="caution">
    <text evidence="2">The sequence shown here is derived from an EMBL/GenBank/DDBJ whole genome shotgun (WGS) entry which is preliminary data.</text>
</comment>
<reference evidence="2 3" key="1">
    <citation type="submission" date="2022-01" db="EMBL/GenBank/DDBJ databases">
        <authorList>
            <person name="Xiong W."/>
            <person name="Schranz E."/>
        </authorList>
    </citation>
    <scope>NUCLEOTIDE SEQUENCE [LARGE SCALE GENOMIC DNA]</scope>
</reference>
<dbReference type="PANTHER" id="PTHR47471:SF1">
    <property type="entry name" value="PROTEIN ESSENTIAL FOR POTEXVIRUS ACCUMULATION 1"/>
    <property type="match status" value="1"/>
</dbReference>
<dbReference type="AlphaFoldDB" id="A0AAU9MME6"/>